<dbReference type="PANTHER" id="PTHR48081:SF5">
    <property type="entry name" value="ALPHA_BETA HYDROLASE FOLD-3 DOMAIN-CONTAINING PROTEIN"/>
    <property type="match status" value="1"/>
</dbReference>
<keyword evidence="2" id="KW-0378">Hydrolase</keyword>
<reference evidence="6" key="1">
    <citation type="submission" date="2014-08" db="EMBL/GenBank/DDBJ databases">
        <authorList>
            <person name="Sharma Rahul"/>
            <person name="Thines Marco"/>
        </authorList>
    </citation>
    <scope>NUCLEOTIDE SEQUENCE</scope>
</reference>
<feature type="compositionally biased region" description="Low complexity" evidence="4">
    <location>
        <begin position="670"/>
        <end position="680"/>
    </location>
</feature>
<feature type="region of interest" description="Disordered" evidence="4">
    <location>
        <begin position="778"/>
        <end position="803"/>
    </location>
</feature>
<feature type="compositionally biased region" description="Basic and acidic residues" evidence="4">
    <location>
        <begin position="142"/>
        <end position="157"/>
    </location>
</feature>
<dbReference type="Gene3D" id="3.40.50.1820">
    <property type="entry name" value="alpha/beta hydrolase"/>
    <property type="match status" value="2"/>
</dbReference>
<feature type="compositionally biased region" description="Low complexity" evidence="4">
    <location>
        <begin position="779"/>
        <end position="795"/>
    </location>
</feature>
<feature type="compositionally biased region" description="Basic and acidic residues" evidence="4">
    <location>
        <begin position="915"/>
        <end position="934"/>
    </location>
</feature>
<feature type="region of interest" description="Disordered" evidence="4">
    <location>
        <begin position="629"/>
        <end position="710"/>
    </location>
</feature>
<feature type="compositionally biased region" description="Polar residues" evidence="4">
    <location>
        <begin position="699"/>
        <end position="710"/>
    </location>
</feature>
<name>A0A0F7SF64_PHARH</name>
<evidence type="ECO:0000256" key="1">
    <source>
        <dbReference type="ARBA" id="ARBA00010515"/>
    </source>
</evidence>
<dbReference type="InterPro" id="IPR050300">
    <property type="entry name" value="GDXG_lipolytic_enzyme"/>
</dbReference>
<dbReference type="InterPro" id="IPR013094">
    <property type="entry name" value="AB_hydrolase_3"/>
</dbReference>
<feature type="region of interest" description="Disordered" evidence="4">
    <location>
        <begin position="357"/>
        <end position="438"/>
    </location>
</feature>
<feature type="domain" description="Alpha/beta hydrolase fold-3" evidence="5">
    <location>
        <begin position="186"/>
        <end position="307"/>
    </location>
</feature>
<evidence type="ECO:0000256" key="4">
    <source>
        <dbReference type="SAM" id="MobiDB-lite"/>
    </source>
</evidence>
<dbReference type="EMBL" id="LN483167">
    <property type="protein sequence ID" value="CDZ97386.1"/>
    <property type="molecule type" value="Genomic_DNA"/>
</dbReference>
<dbReference type="AlphaFoldDB" id="A0A0F7SF64"/>
<proteinExistence type="inferred from homology"/>
<dbReference type="InterPro" id="IPR033140">
    <property type="entry name" value="Lipase_GDXG_put_SER_AS"/>
</dbReference>
<feature type="compositionally biased region" description="Basic residues" evidence="4">
    <location>
        <begin position="1060"/>
        <end position="1070"/>
    </location>
</feature>
<evidence type="ECO:0000313" key="6">
    <source>
        <dbReference type="EMBL" id="CDZ97386.1"/>
    </source>
</evidence>
<evidence type="ECO:0000259" key="5">
    <source>
        <dbReference type="Pfam" id="PF07859"/>
    </source>
</evidence>
<feature type="region of interest" description="Disordered" evidence="4">
    <location>
        <begin position="1016"/>
        <end position="1070"/>
    </location>
</feature>
<dbReference type="InterPro" id="IPR029058">
    <property type="entry name" value="AB_hydrolase_fold"/>
</dbReference>
<dbReference type="SUPFAM" id="SSF53474">
    <property type="entry name" value="alpha/beta-Hydrolases"/>
    <property type="match status" value="1"/>
</dbReference>
<feature type="region of interest" description="Disordered" evidence="4">
    <location>
        <begin position="142"/>
        <end position="171"/>
    </location>
</feature>
<evidence type="ECO:0000256" key="3">
    <source>
        <dbReference type="PROSITE-ProRule" id="PRU10038"/>
    </source>
</evidence>
<feature type="compositionally biased region" description="Acidic residues" evidence="4">
    <location>
        <begin position="935"/>
        <end position="946"/>
    </location>
</feature>
<dbReference type="PROSITE" id="PS01174">
    <property type="entry name" value="LIPASE_GDXG_SER"/>
    <property type="match status" value="1"/>
</dbReference>
<sequence>MGLSTIEVFAQGSSVVISTLFKHYLNRKKTTQDSKARSELLFDEMFTVMKAFLEIATKNTVEDLQQFSNTRIPAPPNILVVRILIPLSSCHIAAKYLLQALGGPEQARKIVGGQEWWQVRGIKGVEAEWIVVKKEWIRREKEDKEMRNRKGSSEKKSGKGPSLEGLEVEDQDEALRDEGTDGMRTMLYIHGGAHYWGSINTHRYTIWRYARKMKGRAFAVNYRKSPQYPFPCALQDCIAAYLYLLDPPADAKHAPVSPSQIILAGDSAGGGLVLALLQVIRDVGLPMPAGAVLISPWSDLTHCFPSTMENFATDVMPPYGFIHKPSTLWPPPTPEISEQIQKTLKLKTQKFIAELKSRDQSDLPSQMIDHSISPSSGVSTTTNSRPKDGLPTSDSDLVESFGAAWSDRKHDGENDTSPDPTKTTAKGDVIHSELRKDSTDVLSQGLNVDEQLHPMTSSGIKADKSKHGNPPAQTSEGKVHQNAVDPTIGGDLEIEIDGKKHHIRGQIQQYATNAQLPHPFISPAFAYLGGLCPLLVIASDKELLRDEILYVAHKAADPKAYPIPPHVERMLPSLDGIQDRYGPTKVHLQVYDEVCHVLPIYSMTTPAKYCFRSIASFCKFVTTSTQTDVPFSPLGSDVDDPKGSSGSNPYVFGSSVHPDSTSPKSPVWESASSVSGSDFGSRSREMSASSEVNLAPPIMTSTVSTEPEPISPSNNIVMTEPGQIYPTGLDGPLSSITTPSSSVTSSVAASPLVSSPNVSSQRPFNRRFLSLKTITAYKGGESSSGSVPGSPLGSEAGAQEKEIDWKAPSMAGDSSIYVHPQGEPFGEKNIIRERVSTTGVLRPLEPEADLPGLHVPFDELAKIKELPAKRYLTGQALWDKKFAHAATKVERERKKNIHKSQEDGMKVKSRIVEQWTKHAAERQHARGELNRQEQAENEADQESEDEERIFLLDYVGGKFNWLFKGESPPPSAVVSRRDTNEARKLAKIADDDADAILSGGANLWTLAIELLSPITASRESRTNSTSTSSSVADTPDVKSDAAEILHENRPRAKRQSFLQKLKKHKPSEDL</sequence>
<accession>A0A0F7SF64</accession>
<evidence type="ECO:0000256" key="2">
    <source>
        <dbReference type="ARBA" id="ARBA00022801"/>
    </source>
</evidence>
<feature type="compositionally biased region" description="Basic and acidic residues" evidence="4">
    <location>
        <begin position="428"/>
        <end position="438"/>
    </location>
</feature>
<feature type="region of interest" description="Disordered" evidence="4">
    <location>
        <begin position="914"/>
        <end position="946"/>
    </location>
</feature>
<dbReference type="PANTHER" id="PTHR48081">
    <property type="entry name" value="AB HYDROLASE SUPERFAMILY PROTEIN C4A8.06C"/>
    <property type="match status" value="1"/>
</dbReference>
<protein>
    <submittedName>
        <fullName evidence="6">Arylacetamide deacetylase</fullName>
    </submittedName>
</protein>
<comment type="similarity">
    <text evidence="1">Belongs to the 'GDXG' lipolytic enzyme family.</text>
</comment>
<dbReference type="GO" id="GO:0016787">
    <property type="term" value="F:hydrolase activity"/>
    <property type="evidence" value="ECO:0007669"/>
    <property type="project" value="UniProtKB-KW"/>
</dbReference>
<feature type="region of interest" description="Disordered" evidence="4">
    <location>
        <begin position="889"/>
        <end position="908"/>
    </location>
</feature>
<feature type="compositionally biased region" description="Basic and acidic residues" evidence="4">
    <location>
        <begin position="1035"/>
        <end position="1050"/>
    </location>
</feature>
<feature type="compositionally biased region" description="Polar residues" evidence="4">
    <location>
        <begin position="415"/>
        <end position="424"/>
    </location>
</feature>
<feature type="active site" evidence="3">
    <location>
        <position position="267"/>
    </location>
</feature>
<feature type="region of interest" description="Disordered" evidence="4">
    <location>
        <begin position="458"/>
        <end position="484"/>
    </location>
</feature>
<dbReference type="Pfam" id="PF07859">
    <property type="entry name" value="Abhydrolase_3"/>
    <property type="match status" value="1"/>
</dbReference>
<organism evidence="6">
    <name type="scientific">Phaffia rhodozyma</name>
    <name type="common">Yeast</name>
    <name type="synonym">Xanthophyllomyces dendrorhous</name>
    <dbReference type="NCBI Taxonomy" id="264483"/>
    <lineage>
        <taxon>Eukaryota</taxon>
        <taxon>Fungi</taxon>
        <taxon>Dikarya</taxon>
        <taxon>Basidiomycota</taxon>
        <taxon>Agaricomycotina</taxon>
        <taxon>Tremellomycetes</taxon>
        <taxon>Cystofilobasidiales</taxon>
        <taxon>Mrakiaceae</taxon>
        <taxon>Phaffia</taxon>
    </lineage>
</organism>
<feature type="compositionally biased region" description="Polar residues" evidence="4">
    <location>
        <begin position="372"/>
        <end position="384"/>
    </location>
</feature>
<feature type="compositionally biased region" description="Basic and acidic residues" evidence="4">
    <location>
        <begin position="889"/>
        <end position="906"/>
    </location>
</feature>